<dbReference type="Gene3D" id="3.30.465.10">
    <property type="match status" value="1"/>
</dbReference>
<dbReference type="InterPro" id="IPR050416">
    <property type="entry name" value="FAD-linked_Oxidoreductase"/>
</dbReference>
<evidence type="ECO:0000256" key="1">
    <source>
        <dbReference type="ARBA" id="ARBA00005466"/>
    </source>
</evidence>
<dbReference type="Pfam" id="PF01565">
    <property type="entry name" value="FAD_binding_4"/>
    <property type="match status" value="1"/>
</dbReference>
<protein>
    <recommendedName>
        <fullName evidence="5">FAD-binding PCMH-type domain-containing protein</fullName>
    </recommendedName>
</protein>
<dbReference type="Gene3D" id="3.30.43.10">
    <property type="entry name" value="Uridine Diphospho-n-acetylenolpyruvylglucosamine Reductase, domain 2"/>
    <property type="match status" value="1"/>
</dbReference>
<proteinExistence type="inferred from homology"/>
<dbReference type="Proteomes" id="UP000244722">
    <property type="component" value="Unassembled WGS sequence"/>
</dbReference>
<dbReference type="EMBL" id="NESQ01000028">
    <property type="protein sequence ID" value="PUU82471.1"/>
    <property type="molecule type" value="Genomic_DNA"/>
</dbReference>
<dbReference type="InterPro" id="IPR016169">
    <property type="entry name" value="FAD-bd_PCMH_sub2"/>
</dbReference>
<dbReference type="OrthoDB" id="2151789at2759"/>
<sequence>MVNLSDVTTFASDLGVPAAGLQKIGELRATSGGTGIWQGIAVLILTLLFPNKTLLPDMAGYNASMSINWSLRAQLPAQAIFVPTSAQDIAKSIKIINFFSVPFAVRSGGHTPFPGSASTSDGILISLQNLTTLALSESKDLLSVGSGNRWINVYQFLEPYNLAVVGGRVPSVGVGGLTTGGGNSYFSTGYGMACDNVASFEVVTADGSIVTASATENKDLFWALKGGSNNFGIITRFDLFTIPIPNGKVWGGNTYFLPQQTNNVTDAIAEYQTNGQLTDPDAAVIPSLSYVPQLNSTVFMVTVFHASGQKPASLDPFFRAGPVSDTSKQRSLPEMAMEAGGGDQAALQPSFRNDFRTLSIGVSPDLYHEITALFQQTYSMNTTISSIPGFRVTLTFQPMAVSTVAHGKARGGNALGVAEKAQTWLCLTSTWALPSDDQATLPLSINFMQQIEDLAKAKGLFEPYLFLNDAAIDQKVIASYGDAQVKELVKVSKKYDPKGVFQKLAKGGFKLPQ</sequence>
<dbReference type="PANTHER" id="PTHR42973:SF54">
    <property type="entry name" value="FAD-BINDING PCMH-TYPE DOMAIN-CONTAINING PROTEIN"/>
    <property type="match status" value="1"/>
</dbReference>
<keyword evidence="3" id="KW-0274">FAD</keyword>
<feature type="domain" description="FAD-binding PCMH-type" evidence="5">
    <location>
        <begin position="73"/>
        <end position="244"/>
    </location>
</feature>
<dbReference type="AlphaFoldDB" id="A0A2T7A400"/>
<dbReference type="GO" id="GO:0071949">
    <property type="term" value="F:FAD binding"/>
    <property type="evidence" value="ECO:0007669"/>
    <property type="project" value="InterPro"/>
</dbReference>
<dbReference type="InterPro" id="IPR006094">
    <property type="entry name" value="Oxid_FAD_bind_N"/>
</dbReference>
<name>A0A2T7A400_TUBBO</name>
<dbReference type="InterPro" id="IPR036318">
    <property type="entry name" value="FAD-bd_PCMH-like_sf"/>
</dbReference>
<evidence type="ECO:0000313" key="7">
    <source>
        <dbReference type="Proteomes" id="UP000244722"/>
    </source>
</evidence>
<dbReference type="Gene3D" id="3.40.462.20">
    <property type="match status" value="1"/>
</dbReference>
<dbReference type="STRING" id="42251.A0A2T7A400"/>
<comment type="similarity">
    <text evidence="1">Belongs to the oxygen-dependent FAD-linked oxidoreductase family.</text>
</comment>
<evidence type="ECO:0000313" key="6">
    <source>
        <dbReference type="EMBL" id="PUU82471.1"/>
    </source>
</evidence>
<evidence type="ECO:0000259" key="5">
    <source>
        <dbReference type="PROSITE" id="PS51387"/>
    </source>
</evidence>
<dbReference type="InterPro" id="IPR016166">
    <property type="entry name" value="FAD-bd_PCMH"/>
</dbReference>
<accession>A0A2T7A400</accession>
<comment type="caution">
    <text evidence="6">The sequence shown here is derived from an EMBL/GenBank/DDBJ whole genome shotgun (WGS) entry which is preliminary data.</text>
</comment>
<evidence type="ECO:0000256" key="4">
    <source>
        <dbReference type="ARBA" id="ARBA00023002"/>
    </source>
</evidence>
<dbReference type="SUPFAM" id="SSF56176">
    <property type="entry name" value="FAD-binding/transporter-associated domain-like"/>
    <property type="match status" value="1"/>
</dbReference>
<dbReference type="PROSITE" id="PS51387">
    <property type="entry name" value="FAD_PCMH"/>
    <property type="match status" value="1"/>
</dbReference>
<dbReference type="GO" id="GO:0016491">
    <property type="term" value="F:oxidoreductase activity"/>
    <property type="evidence" value="ECO:0007669"/>
    <property type="project" value="UniProtKB-KW"/>
</dbReference>
<reference evidence="6 7" key="1">
    <citation type="submission" date="2017-04" db="EMBL/GenBank/DDBJ databases">
        <title>Draft genome sequence of Tuber borchii Vittad., a whitish edible truffle.</title>
        <authorList>
            <consortium name="DOE Joint Genome Institute"/>
            <person name="Murat C."/>
            <person name="Kuo A."/>
            <person name="Barry K.W."/>
            <person name="Clum A."/>
            <person name="Dockter R.B."/>
            <person name="Fauchery L."/>
            <person name="Iotti M."/>
            <person name="Kohler A."/>
            <person name="Labutti K."/>
            <person name="Lindquist E.A."/>
            <person name="Lipzen A."/>
            <person name="Ohm R.A."/>
            <person name="Wang M."/>
            <person name="Grigoriev I.V."/>
            <person name="Zambonelli A."/>
            <person name="Martin F.M."/>
        </authorList>
    </citation>
    <scope>NUCLEOTIDE SEQUENCE [LARGE SCALE GENOMIC DNA]</scope>
    <source>
        <strain evidence="6 7">Tbo3840</strain>
    </source>
</reference>
<keyword evidence="2" id="KW-0285">Flavoprotein</keyword>
<dbReference type="InterPro" id="IPR016167">
    <property type="entry name" value="FAD-bd_PCMH_sub1"/>
</dbReference>
<keyword evidence="7" id="KW-1185">Reference proteome</keyword>
<organism evidence="6 7">
    <name type="scientific">Tuber borchii</name>
    <name type="common">White truffle</name>
    <dbReference type="NCBI Taxonomy" id="42251"/>
    <lineage>
        <taxon>Eukaryota</taxon>
        <taxon>Fungi</taxon>
        <taxon>Dikarya</taxon>
        <taxon>Ascomycota</taxon>
        <taxon>Pezizomycotina</taxon>
        <taxon>Pezizomycetes</taxon>
        <taxon>Pezizales</taxon>
        <taxon>Tuberaceae</taxon>
        <taxon>Tuber</taxon>
    </lineage>
</organism>
<evidence type="ECO:0000256" key="2">
    <source>
        <dbReference type="ARBA" id="ARBA00022630"/>
    </source>
</evidence>
<gene>
    <name evidence="6" type="ORF">B9Z19DRAFT_1112892</name>
</gene>
<evidence type="ECO:0000256" key="3">
    <source>
        <dbReference type="ARBA" id="ARBA00022827"/>
    </source>
</evidence>
<dbReference type="PANTHER" id="PTHR42973">
    <property type="entry name" value="BINDING OXIDOREDUCTASE, PUTATIVE (AFU_ORTHOLOGUE AFUA_1G17690)-RELATED"/>
    <property type="match status" value="1"/>
</dbReference>
<keyword evidence="4" id="KW-0560">Oxidoreductase</keyword>